<name>A0A419N952_9GAMM</name>
<dbReference type="GO" id="GO:0016887">
    <property type="term" value="F:ATP hydrolysis activity"/>
    <property type="evidence" value="ECO:0007669"/>
    <property type="project" value="InterPro"/>
</dbReference>
<keyword evidence="1" id="KW-0813">Transport</keyword>
<dbReference type="PROSITE" id="PS50893">
    <property type="entry name" value="ABC_TRANSPORTER_2"/>
    <property type="match status" value="1"/>
</dbReference>
<dbReference type="InterPro" id="IPR015853">
    <property type="entry name" value="ABC_transpr_FbpC"/>
</dbReference>
<dbReference type="AlphaFoldDB" id="A0A419N952"/>
<dbReference type="InterPro" id="IPR027417">
    <property type="entry name" value="P-loop_NTPase"/>
</dbReference>
<evidence type="ECO:0000256" key="2">
    <source>
        <dbReference type="ARBA" id="ARBA00022475"/>
    </source>
</evidence>
<keyword evidence="11" id="KW-1185">Reference proteome</keyword>
<dbReference type="InterPro" id="IPR050093">
    <property type="entry name" value="ABC_SmlMolc_Importer"/>
</dbReference>
<dbReference type="PANTHER" id="PTHR42781">
    <property type="entry name" value="SPERMIDINE/PUTRESCINE IMPORT ATP-BINDING PROTEIN POTA"/>
    <property type="match status" value="1"/>
</dbReference>
<evidence type="ECO:0000256" key="4">
    <source>
        <dbReference type="ARBA" id="ARBA00022741"/>
    </source>
</evidence>
<dbReference type="SMART" id="SM00382">
    <property type="entry name" value="AAA"/>
    <property type="match status" value="1"/>
</dbReference>
<evidence type="ECO:0000313" key="10">
    <source>
        <dbReference type="EMBL" id="RJT44043.1"/>
    </source>
</evidence>
<gene>
    <name evidence="10" type="ORF">D6C13_11920</name>
</gene>
<dbReference type="OrthoDB" id="9802264at2"/>
<keyword evidence="2" id="KW-1003">Cell membrane</keyword>
<evidence type="ECO:0000256" key="6">
    <source>
        <dbReference type="ARBA" id="ARBA00023004"/>
    </source>
</evidence>
<keyword evidence="5 10" id="KW-0067">ATP-binding</keyword>
<protein>
    <submittedName>
        <fullName evidence="10">ABC transporter ATP-binding protein</fullName>
    </submittedName>
</protein>
<dbReference type="EMBL" id="RAHH01000012">
    <property type="protein sequence ID" value="RJT44043.1"/>
    <property type="molecule type" value="Genomic_DNA"/>
</dbReference>
<keyword evidence="3" id="KW-0410">Iron transport</keyword>
<feature type="domain" description="ABC transporter" evidence="9">
    <location>
        <begin position="21"/>
        <end position="248"/>
    </location>
</feature>
<evidence type="ECO:0000256" key="7">
    <source>
        <dbReference type="ARBA" id="ARBA00023065"/>
    </source>
</evidence>
<dbReference type="FunFam" id="3.40.50.300:FF:000425">
    <property type="entry name" value="Probable ABC transporter, ATP-binding subunit"/>
    <property type="match status" value="1"/>
</dbReference>
<proteinExistence type="predicted"/>
<dbReference type="GO" id="GO:0016020">
    <property type="term" value="C:membrane"/>
    <property type="evidence" value="ECO:0007669"/>
    <property type="project" value="InterPro"/>
</dbReference>
<dbReference type="InterPro" id="IPR017871">
    <property type="entry name" value="ABC_transporter-like_CS"/>
</dbReference>
<dbReference type="GO" id="GO:0005524">
    <property type="term" value="F:ATP binding"/>
    <property type="evidence" value="ECO:0007669"/>
    <property type="project" value="UniProtKB-KW"/>
</dbReference>
<evidence type="ECO:0000313" key="11">
    <source>
        <dbReference type="Proteomes" id="UP000284908"/>
    </source>
</evidence>
<keyword evidence="8" id="KW-0472">Membrane</keyword>
<organism evidence="10 11">
    <name type="scientific">Rahnella woolbedingensis</name>
    <dbReference type="NCBI Taxonomy" id="1510574"/>
    <lineage>
        <taxon>Bacteria</taxon>
        <taxon>Pseudomonadati</taxon>
        <taxon>Pseudomonadota</taxon>
        <taxon>Gammaproteobacteria</taxon>
        <taxon>Enterobacterales</taxon>
        <taxon>Yersiniaceae</taxon>
        <taxon>Rahnella</taxon>
    </lineage>
</organism>
<dbReference type="SUPFAM" id="SSF52540">
    <property type="entry name" value="P-loop containing nucleoside triphosphate hydrolases"/>
    <property type="match status" value="1"/>
</dbReference>
<evidence type="ECO:0000256" key="3">
    <source>
        <dbReference type="ARBA" id="ARBA00022496"/>
    </source>
</evidence>
<dbReference type="CDD" id="cd03259">
    <property type="entry name" value="ABC_Carb_Solutes_like"/>
    <property type="match status" value="1"/>
</dbReference>
<dbReference type="PANTHER" id="PTHR42781:SF4">
    <property type="entry name" value="SPERMIDINE_PUTRESCINE IMPORT ATP-BINDING PROTEIN POTA"/>
    <property type="match status" value="1"/>
</dbReference>
<dbReference type="RefSeq" id="WP_120132960.1">
    <property type="nucleotide sequence ID" value="NZ_RAHH01000012.1"/>
</dbReference>
<dbReference type="Gene3D" id="3.40.50.300">
    <property type="entry name" value="P-loop containing nucleotide triphosphate hydrolases"/>
    <property type="match status" value="1"/>
</dbReference>
<keyword evidence="4" id="KW-0547">Nucleotide-binding</keyword>
<comment type="caution">
    <text evidence="10">The sequence shown here is derived from an EMBL/GenBank/DDBJ whole genome shotgun (WGS) entry which is preliminary data.</text>
</comment>
<dbReference type="GO" id="GO:0015697">
    <property type="term" value="P:quaternary ammonium group transport"/>
    <property type="evidence" value="ECO:0007669"/>
    <property type="project" value="UniProtKB-ARBA"/>
</dbReference>
<evidence type="ECO:0000256" key="1">
    <source>
        <dbReference type="ARBA" id="ARBA00022448"/>
    </source>
</evidence>
<accession>A0A419N952</accession>
<dbReference type="Pfam" id="PF00005">
    <property type="entry name" value="ABC_tran"/>
    <property type="match status" value="1"/>
</dbReference>
<dbReference type="GO" id="GO:0015408">
    <property type="term" value="F:ABC-type ferric iron transporter activity"/>
    <property type="evidence" value="ECO:0007669"/>
    <property type="project" value="InterPro"/>
</dbReference>
<keyword evidence="6" id="KW-0408">Iron</keyword>
<dbReference type="InterPro" id="IPR003593">
    <property type="entry name" value="AAA+_ATPase"/>
</dbReference>
<evidence type="ECO:0000256" key="5">
    <source>
        <dbReference type="ARBA" id="ARBA00022840"/>
    </source>
</evidence>
<evidence type="ECO:0000256" key="8">
    <source>
        <dbReference type="ARBA" id="ARBA00023136"/>
    </source>
</evidence>
<sequence>MIIPAHHGGDAPARMPSPPAIAIHQVSHFFGSNQVLNHVNLSVPEGTILALLGPSGCGKSTLLKMLAGLLHPASGQISFDGEIVASGKLSLPPEKRNLGMAFQDYALWPHMTVRQNVAFPLQMRGIRGAVQHEKVMAALERVGLADFVSRRPSELSGGQQQRVALARAIVAEPRILLFDEPLSNLDRDLRESLCEEMATLLRQLHTTAVYVTHDQHEARTLAHRIARMDKGAIASIDPTDPSVVSPFVA</sequence>
<dbReference type="PROSITE" id="PS00211">
    <property type="entry name" value="ABC_TRANSPORTER_1"/>
    <property type="match status" value="1"/>
</dbReference>
<evidence type="ECO:0000259" key="9">
    <source>
        <dbReference type="PROSITE" id="PS50893"/>
    </source>
</evidence>
<keyword evidence="7" id="KW-0406">Ion transport</keyword>
<dbReference type="Proteomes" id="UP000284908">
    <property type="component" value="Unassembled WGS sequence"/>
</dbReference>
<dbReference type="InterPro" id="IPR003439">
    <property type="entry name" value="ABC_transporter-like_ATP-bd"/>
</dbReference>
<reference evidence="10 11" key="1">
    <citation type="submission" date="2018-09" db="EMBL/GenBank/DDBJ databases">
        <authorList>
            <person name="Le Fleche-Mateos A."/>
        </authorList>
    </citation>
    <scope>NUCLEOTIDE SEQUENCE [LARGE SCALE GENOMIC DNA]</scope>
    <source>
        <strain evidence="10 11">DSM 27399</strain>
    </source>
</reference>